<feature type="region of interest" description="Disordered" evidence="2">
    <location>
        <begin position="65"/>
        <end position="85"/>
    </location>
</feature>
<feature type="repeat" description="TPR" evidence="1">
    <location>
        <begin position="516"/>
        <end position="549"/>
    </location>
</feature>
<dbReference type="SUPFAM" id="SSF48452">
    <property type="entry name" value="TPR-like"/>
    <property type="match status" value="2"/>
</dbReference>
<evidence type="ECO:0000313" key="5">
    <source>
        <dbReference type="Proteomes" id="UP000636800"/>
    </source>
</evidence>
<sequence length="578" mass="63277">MPGLVSQSKVAQLDVSPLEPVDAQLGRNGEQFELRNVNKGRSPAPKKAVSLFPFSSSFAKPSPDRISCGKRRGSTEIDKPNLEVNSPNNPDLGPFLLKLARDTIASGEGLNKALEYAIRACKSFKSCTAENGEPSLDLARSLHVTAAIYCSLGRYQEAMQLLERAVAVPDIRRGPDHALAAFSGCMQLGDTHSILGYVVQAIDCYTRGLDVQMNALGDSDPRIAETCRCLAEALVEAMRFDQAETLCKKILEIHGEHSAPASVEEASDRRLIAIVYDAKGDYDAALEHLVLASMAMIANGHVGEVAFIDLSIGNAYLALGRYDEAVFSYQKALTVFKSTKGDNHPVVALVLVRLADLYYRTGKRRDSKLYCENALRIYTKRSQGAIPENVAVGLMEIASLYEALEGPEEALKLLQKALKVLEDVPGQLCMVAGIEAQMGVMNYIVGKFGESRSSFYSAASKLREIGMEKSAFFGMVLNQLGLACVQLLKIDEAAELFEEAMEILEQEYGSKHQDTLGVYSNLAAIYDAMGRVEEAIHLLEHVLRIREEGHGTPNPDVDEERKRLAALLKEADRSKNRT</sequence>
<dbReference type="PANTHER" id="PTHR46284:SF9">
    <property type="entry name" value="OS02G0109800 PROTEIN"/>
    <property type="match status" value="1"/>
</dbReference>
<keyword evidence="5" id="KW-1185">Reference proteome</keyword>
<dbReference type="PANTHER" id="PTHR46284">
    <property type="entry name" value="PROTEIN KINESIN LIGHT CHAIN-RELATED 3"/>
    <property type="match status" value="1"/>
</dbReference>
<dbReference type="EMBL" id="JADCNM010000012">
    <property type="protein sequence ID" value="KAG0459859.1"/>
    <property type="molecule type" value="Genomic_DNA"/>
</dbReference>
<accession>A0A835PUA3</accession>
<gene>
    <name evidence="4" type="ORF">HPP92_022987</name>
    <name evidence="3" type="ORF">HPP92_023252</name>
</gene>
<dbReference type="SMART" id="SM00028">
    <property type="entry name" value="TPR"/>
    <property type="match status" value="9"/>
</dbReference>
<name>A0A835PUA3_VANPL</name>
<dbReference type="Proteomes" id="UP000636800">
    <property type="component" value="Chromosome 12"/>
</dbReference>
<evidence type="ECO:0000256" key="1">
    <source>
        <dbReference type="PROSITE-ProRule" id="PRU00339"/>
    </source>
</evidence>
<dbReference type="Gene3D" id="1.25.40.10">
    <property type="entry name" value="Tetratricopeptide repeat domain"/>
    <property type="match status" value="4"/>
</dbReference>
<evidence type="ECO:0008006" key="7">
    <source>
        <dbReference type="Google" id="ProtNLM"/>
    </source>
</evidence>
<dbReference type="InterPro" id="IPR019734">
    <property type="entry name" value="TPR_rpt"/>
</dbReference>
<evidence type="ECO:0000256" key="2">
    <source>
        <dbReference type="SAM" id="MobiDB-lite"/>
    </source>
</evidence>
<dbReference type="InterPro" id="IPR011990">
    <property type="entry name" value="TPR-like_helical_dom_sf"/>
</dbReference>
<dbReference type="EMBL" id="JADCNL010000012">
    <property type="protein sequence ID" value="KAG0458095.1"/>
    <property type="molecule type" value="Genomic_DNA"/>
</dbReference>
<dbReference type="Pfam" id="PF13424">
    <property type="entry name" value="TPR_12"/>
    <property type="match status" value="2"/>
</dbReference>
<dbReference type="Proteomes" id="UP000639772">
    <property type="component" value="Chromosome 12"/>
</dbReference>
<evidence type="ECO:0000313" key="3">
    <source>
        <dbReference type="EMBL" id="KAG0458095.1"/>
    </source>
</evidence>
<dbReference type="PROSITE" id="PS50005">
    <property type="entry name" value="TPR"/>
    <property type="match status" value="2"/>
</dbReference>
<feature type="compositionally biased region" description="Polar residues" evidence="2">
    <location>
        <begin position="1"/>
        <end position="10"/>
    </location>
</feature>
<organism evidence="4 6">
    <name type="scientific">Vanilla planifolia</name>
    <name type="common">Vanilla</name>
    <dbReference type="NCBI Taxonomy" id="51239"/>
    <lineage>
        <taxon>Eukaryota</taxon>
        <taxon>Viridiplantae</taxon>
        <taxon>Streptophyta</taxon>
        <taxon>Embryophyta</taxon>
        <taxon>Tracheophyta</taxon>
        <taxon>Spermatophyta</taxon>
        <taxon>Magnoliopsida</taxon>
        <taxon>Liliopsida</taxon>
        <taxon>Asparagales</taxon>
        <taxon>Orchidaceae</taxon>
        <taxon>Vanilloideae</taxon>
        <taxon>Vanilleae</taxon>
        <taxon>Vanilla</taxon>
    </lineage>
</organism>
<feature type="repeat" description="TPR" evidence="1">
    <location>
        <begin position="306"/>
        <end position="339"/>
    </location>
</feature>
<evidence type="ECO:0000313" key="4">
    <source>
        <dbReference type="EMBL" id="KAG0459859.1"/>
    </source>
</evidence>
<comment type="caution">
    <text evidence="4">The sequence shown here is derived from an EMBL/GenBank/DDBJ whole genome shotgun (WGS) entry which is preliminary data.</text>
</comment>
<dbReference type="OrthoDB" id="5986190at2759"/>
<dbReference type="AlphaFoldDB" id="A0A835PUA3"/>
<evidence type="ECO:0000313" key="6">
    <source>
        <dbReference type="Proteomes" id="UP000639772"/>
    </source>
</evidence>
<reference evidence="5 6" key="1">
    <citation type="journal article" date="2020" name="Nat. Food">
        <title>A phased Vanilla planifolia genome enables genetic improvement of flavour and production.</title>
        <authorList>
            <person name="Hasing T."/>
            <person name="Tang H."/>
            <person name="Brym M."/>
            <person name="Khazi F."/>
            <person name="Huang T."/>
            <person name="Chambers A.H."/>
        </authorList>
    </citation>
    <scope>NUCLEOTIDE SEQUENCE [LARGE SCALE GENOMIC DNA]</scope>
    <source>
        <tissue evidence="4">Leaf</tissue>
    </source>
</reference>
<feature type="region of interest" description="Disordered" evidence="2">
    <location>
        <begin position="1"/>
        <end position="29"/>
    </location>
</feature>
<keyword evidence="1" id="KW-0802">TPR repeat</keyword>
<proteinExistence type="predicted"/>
<dbReference type="Pfam" id="PF13374">
    <property type="entry name" value="TPR_10"/>
    <property type="match status" value="1"/>
</dbReference>
<protein>
    <recommendedName>
        <fullName evidence="7">Kinesin light chain</fullName>
    </recommendedName>
</protein>